<dbReference type="PANTHER" id="PTHR48475:SF1">
    <property type="entry name" value="RNASE H TYPE-1 DOMAIN-CONTAINING PROTEIN"/>
    <property type="match status" value="1"/>
</dbReference>
<dbReference type="Pfam" id="PF17917">
    <property type="entry name" value="RT_RNaseH"/>
    <property type="match status" value="1"/>
</dbReference>
<keyword evidence="9" id="KW-1185">Reference proteome</keyword>
<dbReference type="Pfam" id="PF13456">
    <property type="entry name" value="RVT_3"/>
    <property type="match status" value="1"/>
</dbReference>
<gene>
    <name evidence="10" type="primary">LOC107030049</name>
</gene>
<dbReference type="RefSeq" id="XP_015086940.1">
    <property type="nucleotide sequence ID" value="XM_015231454.1"/>
</dbReference>
<evidence type="ECO:0000313" key="9">
    <source>
        <dbReference type="Proteomes" id="UP000694930"/>
    </source>
</evidence>
<keyword evidence="6" id="KW-0695">RNA-directed DNA polymerase</keyword>
<dbReference type="Proteomes" id="UP000694930">
    <property type="component" value="Chromosome 9"/>
</dbReference>
<feature type="domain" description="RNase H type-1" evidence="7">
    <location>
        <begin position="266"/>
        <end position="383"/>
    </location>
</feature>
<keyword evidence="1" id="KW-0808">Transferase</keyword>
<evidence type="ECO:0000256" key="2">
    <source>
        <dbReference type="ARBA" id="ARBA00022695"/>
    </source>
</evidence>
<dbReference type="GeneID" id="107030049"/>
<feature type="domain" description="Reverse transcriptase RNase H-like" evidence="8">
    <location>
        <begin position="105"/>
        <end position="208"/>
    </location>
</feature>
<dbReference type="InterPro" id="IPR036397">
    <property type="entry name" value="RNaseH_sf"/>
</dbReference>
<dbReference type="InterPro" id="IPR002156">
    <property type="entry name" value="RNaseH_domain"/>
</dbReference>
<dbReference type="SUPFAM" id="SSF56672">
    <property type="entry name" value="DNA/RNA polymerases"/>
    <property type="match status" value="1"/>
</dbReference>
<reference evidence="9" key="1">
    <citation type="journal article" date="2014" name="Nat. Genet.">
        <title>The genome of the stress-tolerant wild tomato species Solanum pennellii.</title>
        <authorList>
            <person name="Bolger A."/>
            <person name="Scossa F."/>
            <person name="Bolger M.E."/>
            <person name="Lanz C."/>
            <person name="Maumus F."/>
            <person name="Tohge T."/>
            <person name="Quesneville H."/>
            <person name="Alseekh S."/>
            <person name="Sorensen I."/>
            <person name="Lichtenstein G."/>
            <person name="Fich E.A."/>
            <person name="Conte M."/>
            <person name="Keller H."/>
            <person name="Schneeberger K."/>
            <person name="Schwacke R."/>
            <person name="Ofner I."/>
            <person name="Vrebalov J."/>
            <person name="Xu Y."/>
            <person name="Osorio S."/>
            <person name="Aflitos S.A."/>
            <person name="Schijlen E."/>
            <person name="Jimenez-Gomez J.M."/>
            <person name="Ryngajllo M."/>
            <person name="Kimura S."/>
            <person name="Kumar R."/>
            <person name="Koenig D."/>
            <person name="Headland L.R."/>
            <person name="Maloof J.N."/>
            <person name="Sinha N."/>
            <person name="van Ham R.C."/>
            <person name="Lankhorst R.K."/>
            <person name="Mao L."/>
            <person name="Vogel A."/>
            <person name="Arsova B."/>
            <person name="Panstruga R."/>
            <person name="Fei Z."/>
            <person name="Rose J.K."/>
            <person name="Zamir D."/>
            <person name="Carrari F."/>
            <person name="Giovannoni J.J."/>
            <person name="Weigel D."/>
            <person name="Usadel B."/>
            <person name="Fernie A.R."/>
        </authorList>
    </citation>
    <scope>NUCLEOTIDE SEQUENCE [LARGE SCALE GENOMIC DNA]</scope>
    <source>
        <strain evidence="9">cv. LA0716</strain>
    </source>
</reference>
<dbReference type="Gene3D" id="3.30.420.10">
    <property type="entry name" value="Ribonuclease H-like superfamily/Ribonuclease H"/>
    <property type="match status" value="1"/>
</dbReference>
<proteinExistence type="predicted"/>
<dbReference type="SUPFAM" id="SSF53098">
    <property type="entry name" value="Ribonuclease H-like"/>
    <property type="match status" value="1"/>
</dbReference>
<organism evidence="9 10">
    <name type="scientific">Solanum pennellii</name>
    <name type="common">Tomato</name>
    <name type="synonym">Lycopersicon pennellii</name>
    <dbReference type="NCBI Taxonomy" id="28526"/>
    <lineage>
        <taxon>Eukaryota</taxon>
        <taxon>Viridiplantae</taxon>
        <taxon>Streptophyta</taxon>
        <taxon>Embryophyta</taxon>
        <taxon>Tracheophyta</taxon>
        <taxon>Spermatophyta</taxon>
        <taxon>Magnoliopsida</taxon>
        <taxon>eudicotyledons</taxon>
        <taxon>Gunneridae</taxon>
        <taxon>Pentapetalae</taxon>
        <taxon>asterids</taxon>
        <taxon>lamiids</taxon>
        <taxon>Solanales</taxon>
        <taxon>Solanaceae</taxon>
        <taxon>Solanoideae</taxon>
        <taxon>Solaneae</taxon>
        <taxon>Solanum</taxon>
        <taxon>Solanum subgen. Lycopersicon</taxon>
    </lineage>
</organism>
<keyword evidence="4" id="KW-0255">Endonuclease</keyword>
<protein>
    <submittedName>
        <fullName evidence="10">Uncharacterized protein LOC107030049</fullName>
    </submittedName>
</protein>
<keyword evidence="5" id="KW-0378">Hydrolase</keyword>
<evidence type="ECO:0000256" key="4">
    <source>
        <dbReference type="ARBA" id="ARBA00022759"/>
    </source>
</evidence>
<evidence type="ECO:0000256" key="6">
    <source>
        <dbReference type="ARBA" id="ARBA00022918"/>
    </source>
</evidence>
<evidence type="ECO:0000259" key="8">
    <source>
        <dbReference type="Pfam" id="PF17917"/>
    </source>
</evidence>
<evidence type="ECO:0000256" key="5">
    <source>
        <dbReference type="ARBA" id="ARBA00022801"/>
    </source>
</evidence>
<dbReference type="Gene3D" id="3.30.70.270">
    <property type="match status" value="1"/>
</dbReference>
<sequence>MCIWSTPSGKLLGFMVSRRGIELNPSKIKAIQELPPPKNKIEVMSLLGRLNYTSRFVAQLKTTCEPICKLLKKNATVEWTDECREAFEIKNYLSNPPVLVPPELGRPLILYMSVLDNSFGCVQGQHDDTGKKERAIYYLSKKFTVYEAKYNLLERRCCALTWVAQKLKHYLSSYTTYLISRMDPLNYIFQKPMPTGRLAKWKILLTEFDIIYVTRTAMKAQALAYHLAENPIDEEYEPLKTYFPDEEISCIDEDINDNNQGWKLFFDGASNKKGFGIGVVLISESGEYYPISAQLRFYCTNYMSKYEACILSLRLAVDMGIHELLVLGDSDLLVHQIQGEWETRDPKLIPYQHCLQDVCQQFVSIKIRHIPRVHNEIADALATLSSMLQHLDDAHIDPLYIQIRDQHAYCNMIEEEFDSKPWFHDIKTYLQSGECPSDVTSNQKDYSTTSNGFFLKRRHSI</sequence>
<evidence type="ECO:0000259" key="7">
    <source>
        <dbReference type="Pfam" id="PF13456"/>
    </source>
</evidence>
<name>A0ABM1HKV3_SOLPN</name>
<evidence type="ECO:0000313" key="10">
    <source>
        <dbReference type="RefSeq" id="XP_015086940.1"/>
    </source>
</evidence>
<dbReference type="InterPro" id="IPR012337">
    <property type="entry name" value="RNaseH-like_sf"/>
</dbReference>
<dbReference type="InterPro" id="IPR043128">
    <property type="entry name" value="Rev_trsase/Diguanyl_cyclase"/>
</dbReference>
<dbReference type="PANTHER" id="PTHR48475">
    <property type="entry name" value="RIBONUCLEASE H"/>
    <property type="match status" value="1"/>
</dbReference>
<accession>A0ABM1HKV3</accession>
<evidence type="ECO:0000256" key="1">
    <source>
        <dbReference type="ARBA" id="ARBA00022679"/>
    </source>
</evidence>
<keyword evidence="2" id="KW-0548">Nucleotidyltransferase</keyword>
<reference evidence="10" key="2">
    <citation type="submission" date="2025-08" db="UniProtKB">
        <authorList>
            <consortium name="RefSeq"/>
        </authorList>
    </citation>
    <scope>IDENTIFICATION</scope>
</reference>
<dbReference type="InterPro" id="IPR041373">
    <property type="entry name" value="RT_RNaseH"/>
</dbReference>
<dbReference type="CDD" id="cd09279">
    <property type="entry name" value="RNase_HI_like"/>
    <property type="match status" value="1"/>
</dbReference>
<dbReference type="InterPro" id="IPR043502">
    <property type="entry name" value="DNA/RNA_pol_sf"/>
</dbReference>
<keyword evidence="3" id="KW-0540">Nuclease</keyword>
<evidence type="ECO:0000256" key="3">
    <source>
        <dbReference type="ARBA" id="ARBA00022722"/>
    </source>
</evidence>